<feature type="transmembrane region" description="Helical" evidence="7">
    <location>
        <begin position="344"/>
        <end position="367"/>
    </location>
</feature>
<sequence length="518" mass="56421">METLNVDHEDTVSSGQKHRATKSDTDMPSISGGIDFLRQFAVESKKLWWLAGPAIFTSFCQYSLGAVTQILAGHVDTLPLAAVSIQNSVISGFSVGFMLGMGSALATLCGQAYGAGQLEMMGIYLQRSWIILNSCALLLCLFYVFATPLLSLLGQSPEISKAAGKLSLWMIPQLFAYALNFATAKFLQAQSKVIAMAVIAATVLVQHTLLSWLLMLKLGWGIAGGAVVLNVSWWLIDIAQIVYICGGSCGRAWSGLSWKAFKNLKGFARLSLASAVMVCLEVWYFMALVFFASYLKNPQVSVAALSICMNILGWPIMVAFGFNAAVSVRVSNELGAEHPRRAKFLLLVALITSVSIGAMISMTLIMLRDKYPAMFSDDEEVRGLVKQLTPLLALTIVINNIQPVLSGVAVGAGWQGVVAYVNVGCYYLCGIPIGIMLGYKMEYGVKGLWTGMLTGTIVQTCVLLFMIYRTNWNREATLAEARIKKWGSETGQEAEIEEIKYEKDFTNQVMKTIKGDGD</sequence>
<gene>
    <name evidence="9" type="ORF">V5N11_004078</name>
</gene>
<dbReference type="InterPro" id="IPR002528">
    <property type="entry name" value="MATE_fam"/>
</dbReference>
<evidence type="ECO:0000256" key="7">
    <source>
        <dbReference type="RuleBase" id="RU004914"/>
    </source>
</evidence>
<feature type="transmembrane region" description="Helical" evidence="7">
    <location>
        <begin position="128"/>
        <end position="146"/>
    </location>
</feature>
<dbReference type="InterPro" id="IPR045069">
    <property type="entry name" value="MATE_euk"/>
</dbReference>
<dbReference type="EMBL" id="JBANAX010000762">
    <property type="protein sequence ID" value="KAL1194131.1"/>
    <property type="molecule type" value="Genomic_DNA"/>
</dbReference>
<feature type="transmembrane region" description="Helical" evidence="7">
    <location>
        <begin position="166"/>
        <end position="187"/>
    </location>
</feature>
<organism evidence="9 10">
    <name type="scientific">Cardamine amara subsp. amara</name>
    <dbReference type="NCBI Taxonomy" id="228776"/>
    <lineage>
        <taxon>Eukaryota</taxon>
        <taxon>Viridiplantae</taxon>
        <taxon>Streptophyta</taxon>
        <taxon>Embryophyta</taxon>
        <taxon>Tracheophyta</taxon>
        <taxon>Spermatophyta</taxon>
        <taxon>Magnoliopsida</taxon>
        <taxon>eudicotyledons</taxon>
        <taxon>Gunneridae</taxon>
        <taxon>Pentapetalae</taxon>
        <taxon>rosids</taxon>
        <taxon>malvids</taxon>
        <taxon>Brassicales</taxon>
        <taxon>Brassicaceae</taxon>
        <taxon>Cardamineae</taxon>
        <taxon>Cardamine</taxon>
    </lineage>
</organism>
<evidence type="ECO:0000256" key="2">
    <source>
        <dbReference type="ARBA" id="ARBA00010199"/>
    </source>
</evidence>
<feature type="transmembrane region" description="Helical" evidence="7">
    <location>
        <begin position="417"/>
        <end position="437"/>
    </location>
</feature>
<evidence type="ECO:0000313" key="10">
    <source>
        <dbReference type="Proteomes" id="UP001558713"/>
    </source>
</evidence>
<evidence type="ECO:0000313" key="9">
    <source>
        <dbReference type="EMBL" id="KAL1194131.1"/>
    </source>
</evidence>
<feature type="transmembrane region" description="Helical" evidence="7">
    <location>
        <begin position="300"/>
        <end position="323"/>
    </location>
</feature>
<feature type="transmembrane region" description="Helical" evidence="7">
    <location>
        <begin position="449"/>
        <end position="468"/>
    </location>
</feature>
<feature type="transmembrane region" description="Helical" evidence="7">
    <location>
        <begin position="220"/>
        <end position="246"/>
    </location>
</feature>
<reference evidence="9 10" key="1">
    <citation type="submission" date="2024-04" db="EMBL/GenBank/DDBJ databases">
        <title>Genome assembly C_amara_ONT_v2.</title>
        <authorList>
            <person name="Yant L."/>
            <person name="Moore C."/>
            <person name="Slenker M."/>
        </authorList>
    </citation>
    <scope>NUCLEOTIDE SEQUENCE [LARGE SCALE GENOMIC DNA]</scope>
    <source>
        <tissue evidence="9">Leaf</tissue>
    </source>
</reference>
<keyword evidence="4 7" id="KW-0812">Transmembrane</keyword>
<dbReference type="CDD" id="cd13132">
    <property type="entry name" value="MATE_eukaryotic"/>
    <property type="match status" value="1"/>
</dbReference>
<evidence type="ECO:0000256" key="8">
    <source>
        <dbReference type="SAM" id="MobiDB-lite"/>
    </source>
</evidence>
<dbReference type="NCBIfam" id="TIGR00797">
    <property type="entry name" value="matE"/>
    <property type="match status" value="1"/>
</dbReference>
<comment type="subcellular location">
    <subcellularLocation>
        <location evidence="1">Membrane</location>
        <topology evidence="1">Multi-pass membrane protein</topology>
    </subcellularLocation>
</comment>
<evidence type="ECO:0000256" key="1">
    <source>
        <dbReference type="ARBA" id="ARBA00004141"/>
    </source>
</evidence>
<keyword evidence="10" id="KW-1185">Reference proteome</keyword>
<comment type="caution">
    <text evidence="9">The sequence shown here is derived from an EMBL/GenBank/DDBJ whole genome shotgun (WGS) entry which is preliminary data.</text>
</comment>
<keyword evidence="3" id="KW-0813">Transport</keyword>
<dbReference type="Pfam" id="PF01554">
    <property type="entry name" value="MatE"/>
    <property type="match status" value="2"/>
</dbReference>
<evidence type="ECO:0000256" key="3">
    <source>
        <dbReference type="ARBA" id="ARBA00022448"/>
    </source>
</evidence>
<keyword evidence="6 7" id="KW-0472">Membrane</keyword>
<feature type="transmembrane region" description="Helical" evidence="7">
    <location>
        <begin position="194"/>
        <end position="214"/>
    </location>
</feature>
<name>A0ABD1A5N4_CARAN</name>
<dbReference type="AlphaFoldDB" id="A0ABD1A5N4"/>
<evidence type="ECO:0000256" key="4">
    <source>
        <dbReference type="ARBA" id="ARBA00022692"/>
    </source>
</evidence>
<comment type="similarity">
    <text evidence="2 7">Belongs to the multi antimicrobial extrusion (MATE) (TC 2.A.66.1) family.</text>
</comment>
<feature type="region of interest" description="Disordered" evidence="8">
    <location>
        <begin position="1"/>
        <end position="26"/>
    </location>
</feature>
<accession>A0ABD1A5N4</accession>
<feature type="transmembrane region" description="Helical" evidence="7">
    <location>
        <begin position="387"/>
        <end position="410"/>
    </location>
</feature>
<evidence type="ECO:0000256" key="6">
    <source>
        <dbReference type="ARBA" id="ARBA00023136"/>
    </source>
</evidence>
<dbReference type="PANTHER" id="PTHR11206">
    <property type="entry name" value="MULTIDRUG RESISTANCE PROTEIN"/>
    <property type="match status" value="1"/>
</dbReference>
<feature type="transmembrane region" description="Helical" evidence="7">
    <location>
        <begin position="267"/>
        <end position="294"/>
    </location>
</feature>
<feature type="transmembrane region" description="Helical" evidence="7">
    <location>
        <begin position="92"/>
        <end position="116"/>
    </location>
</feature>
<protein>
    <recommendedName>
        <fullName evidence="7">Protein DETOXIFICATION</fullName>
    </recommendedName>
    <alternativeName>
        <fullName evidence="7">Multidrug and toxic compound extrusion protein</fullName>
    </alternativeName>
</protein>
<evidence type="ECO:0000256" key="5">
    <source>
        <dbReference type="ARBA" id="ARBA00022989"/>
    </source>
</evidence>
<feature type="compositionally biased region" description="Basic and acidic residues" evidence="8">
    <location>
        <begin position="1"/>
        <end position="11"/>
    </location>
</feature>
<dbReference type="GO" id="GO:0016020">
    <property type="term" value="C:membrane"/>
    <property type="evidence" value="ECO:0007669"/>
    <property type="project" value="UniProtKB-SubCell"/>
</dbReference>
<feature type="transmembrane region" description="Helical" evidence="7">
    <location>
        <begin position="47"/>
        <end position="72"/>
    </location>
</feature>
<keyword evidence="5 7" id="KW-1133">Transmembrane helix</keyword>
<dbReference type="Proteomes" id="UP001558713">
    <property type="component" value="Unassembled WGS sequence"/>
</dbReference>
<proteinExistence type="inferred from homology"/>